<organism evidence="10 11">
    <name type="scientific">Candidatus Nomurabacteria bacterium GW2011_GWB1_37_5</name>
    <dbReference type="NCBI Taxonomy" id="1618742"/>
    <lineage>
        <taxon>Bacteria</taxon>
        <taxon>Candidatus Nomuraibacteriota</taxon>
    </lineage>
</organism>
<feature type="domain" description="Blue (type 1) copper" evidence="9">
    <location>
        <begin position="76"/>
        <end position="157"/>
    </location>
</feature>
<keyword evidence="3 7" id="KW-0479">Metal-binding</keyword>
<dbReference type="PANTHER" id="PTHR36507:SF1">
    <property type="entry name" value="BLL1555 PROTEIN"/>
    <property type="match status" value="1"/>
</dbReference>
<dbReference type="GO" id="GO:0005507">
    <property type="term" value="F:copper ion binding"/>
    <property type="evidence" value="ECO:0007669"/>
    <property type="project" value="InterPro"/>
</dbReference>
<keyword evidence="6 7" id="KW-0186">Copper</keyword>
<dbReference type="Proteomes" id="UP000033876">
    <property type="component" value="Unassembled WGS sequence"/>
</dbReference>
<dbReference type="InterPro" id="IPR035668">
    <property type="entry name" value="Amicyanin"/>
</dbReference>
<dbReference type="GO" id="GO:0042597">
    <property type="term" value="C:periplasmic space"/>
    <property type="evidence" value="ECO:0007669"/>
    <property type="project" value="UniProtKB-SubCell"/>
</dbReference>
<feature type="binding site" evidence="7">
    <location>
        <position position="104"/>
    </location>
    <ligand>
        <name>Cu cation</name>
        <dbReference type="ChEBI" id="CHEBI:23378"/>
    </ligand>
</feature>
<keyword evidence="8" id="KW-1133">Transmembrane helix</keyword>
<feature type="binding site" evidence="7">
    <location>
        <position position="145"/>
    </location>
    <ligand>
        <name>Cu cation</name>
        <dbReference type="ChEBI" id="CHEBI:23378"/>
    </ligand>
</feature>
<dbReference type="SUPFAM" id="SSF49503">
    <property type="entry name" value="Cupredoxins"/>
    <property type="match status" value="1"/>
</dbReference>
<dbReference type="InterPro" id="IPR000923">
    <property type="entry name" value="BlueCu_1"/>
</dbReference>
<dbReference type="CDD" id="cd13921">
    <property type="entry name" value="Amicyanin"/>
    <property type="match status" value="1"/>
</dbReference>
<protein>
    <submittedName>
        <fullName evidence="10">Blue (Type 1) copper domain protein</fullName>
    </submittedName>
</protein>
<dbReference type="GO" id="GO:0009055">
    <property type="term" value="F:electron transfer activity"/>
    <property type="evidence" value="ECO:0007669"/>
    <property type="project" value="InterPro"/>
</dbReference>
<evidence type="ECO:0000256" key="3">
    <source>
        <dbReference type="ARBA" id="ARBA00022723"/>
    </source>
</evidence>
<dbReference type="Gene3D" id="2.60.40.420">
    <property type="entry name" value="Cupredoxins - blue copper proteins"/>
    <property type="match status" value="1"/>
</dbReference>
<keyword evidence="8" id="KW-0472">Membrane</keyword>
<comment type="subcellular location">
    <subcellularLocation>
        <location evidence="1">Periplasm</location>
    </subcellularLocation>
</comment>
<reference evidence="10 11" key="1">
    <citation type="journal article" date="2015" name="Nature">
        <title>rRNA introns, odd ribosomes, and small enigmatic genomes across a large radiation of phyla.</title>
        <authorList>
            <person name="Brown C.T."/>
            <person name="Hug L.A."/>
            <person name="Thomas B.C."/>
            <person name="Sharon I."/>
            <person name="Castelle C.J."/>
            <person name="Singh A."/>
            <person name="Wilkins M.J."/>
            <person name="Williams K.H."/>
            <person name="Banfield J.F."/>
        </authorList>
    </citation>
    <scope>NUCLEOTIDE SEQUENCE [LARGE SCALE GENOMIC DNA]</scope>
</reference>
<keyword evidence="4" id="KW-0574">Periplasm</keyword>
<dbReference type="Pfam" id="PF00127">
    <property type="entry name" value="Copper-bind"/>
    <property type="match status" value="1"/>
</dbReference>
<evidence type="ECO:0000256" key="1">
    <source>
        <dbReference type="ARBA" id="ARBA00004418"/>
    </source>
</evidence>
<feature type="binding site" evidence="7">
    <location>
        <position position="148"/>
    </location>
    <ligand>
        <name>Cu cation</name>
        <dbReference type="ChEBI" id="CHEBI:23378"/>
    </ligand>
</feature>
<evidence type="ECO:0000313" key="10">
    <source>
        <dbReference type="EMBL" id="KKQ34750.1"/>
    </source>
</evidence>
<sequence>MKKSTIIILVIIGLGSLMYLFYVLQKGNENQISKSVQLNTNEVSNEVNLPIEQEMSNQTTTSIPDITGQISESVLISNFAFSPANLVVKKGTTVTWINQDNVGHTVTVDISTGLLAQAGPDSSLFGQGQSYSYTLNEVGTYAYHCKPHPNMRASVSVIE</sequence>
<evidence type="ECO:0000256" key="5">
    <source>
        <dbReference type="ARBA" id="ARBA00022982"/>
    </source>
</evidence>
<evidence type="ECO:0000256" key="4">
    <source>
        <dbReference type="ARBA" id="ARBA00022764"/>
    </source>
</evidence>
<comment type="caution">
    <text evidence="10">The sequence shown here is derived from an EMBL/GenBank/DDBJ whole genome shotgun (WGS) entry which is preliminary data.</text>
</comment>
<keyword evidence="8" id="KW-0812">Transmembrane</keyword>
<dbReference type="AlphaFoldDB" id="A0A0G0H8A7"/>
<evidence type="ECO:0000259" key="9">
    <source>
        <dbReference type="Pfam" id="PF00127"/>
    </source>
</evidence>
<dbReference type="PANTHER" id="PTHR36507">
    <property type="entry name" value="BLL1555 PROTEIN"/>
    <property type="match status" value="1"/>
</dbReference>
<dbReference type="InterPro" id="IPR002386">
    <property type="entry name" value="Amicyanin/Pseudoazurin"/>
</dbReference>
<gene>
    <name evidence="10" type="ORF">US50_C0038G0010</name>
</gene>
<dbReference type="PROSITE" id="PS00196">
    <property type="entry name" value="COPPER_BLUE"/>
    <property type="match status" value="1"/>
</dbReference>
<evidence type="ECO:0000313" key="11">
    <source>
        <dbReference type="Proteomes" id="UP000033876"/>
    </source>
</evidence>
<dbReference type="EMBL" id="LBTF01000038">
    <property type="protein sequence ID" value="KKQ34750.1"/>
    <property type="molecule type" value="Genomic_DNA"/>
</dbReference>
<dbReference type="InterPro" id="IPR028871">
    <property type="entry name" value="BlueCu_1_BS"/>
</dbReference>
<comment type="cofactor">
    <cofactor evidence="7">
        <name>Cu cation</name>
        <dbReference type="ChEBI" id="CHEBI:23378"/>
    </cofactor>
    <text evidence="7">Binds 1 copper ion per subunit.</text>
</comment>
<keyword evidence="2" id="KW-0813">Transport</keyword>
<accession>A0A0G0H8A7</accession>
<dbReference type="InterPro" id="IPR052721">
    <property type="entry name" value="ET_Amicyanin"/>
</dbReference>
<evidence type="ECO:0000256" key="7">
    <source>
        <dbReference type="PIRSR" id="PIRSR602386-1"/>
    </source>
</evidence>
<dbReference type="InterPro" id="IPR008972">
    <property type="entry name" value="Cupredoxin"/>
</dbReference>
<feature type="binding site" evidence="7">
    <location>
        <position position="151"/>
    </location>
    <ligand>
        <name>Cu cation</name>
        <dbReference type="ChEBI" id="CHEBI:23378"/>
    </ligand>
</feature>
<keyword evidence="5" id="KW-0249">Electron transport</keyword>
<feature type="transmembrane region" description="Helical" evidence="8">
    <location>
        <begin position="6"/>
        <end position="24"/>
    </location>
</feature>
<dbReference type="PRINTS" id="PR00155">
    <property type="entry name" value="AMICYANIN"/>
</dbReference>
<evidence type="ECO:0000256" key="8">
    <source>
        <dbReference type="SAM" id="Phobius"/>
    </source>
</evidence>
<evidence type="ECO:0000256" key="2">
    <source>
        <dbReference type="ARBA" id="ARBA00022448"/>
    </source>
</evidence>
<proteinExistence type="predicted"/>
<name>A0A0G0H8A7_9BACT</name>
<evidence type="ECO:0000256" key="6">
    <source>
        <dbReference type="ARBA" id="ARBA00023008"/>
    </source>
</evidence>